<gene>
    <name evidence="1" type="ORF">L596_004504</name>
</gene>
<evidence type="ECO:0000313" key="2">
    <source>
        <dbReference type="Proteomes" id="UP000298663"/>
    </source>
</evidence>
<comment type="caution">
    <text evidence="1">The sequence shown here is derived from an EMBL/GenBank/DDBJ whole genome shotgun (WGS) entry which is preliminary data.</text>
</comment>
<keyword evidence="2" id="KW-1185">Reference proteome</keyword>
<name>A0A4U8UZL3_STECR</name>
<organism evidence="1 2">
    <name type="scientific">Steinernema carpocapsae</name>
    <name type="common">Entomopathogenic nematode</name>
    <dbReference type="NCBI Taxonomy" id="34508"/>
    <lineage>
        <taxon>Eukaryota</taxon>
        <taxon>Metazoa</taxon>
        <taxon>Ecdysozoa</taxon>
        <taxon>Nematoda</taxon>
        <taxon>Chromadorea</taxon>
        <taxon>Rhabditida</taxon>
        <taxon>Tylenchina</taxon>
        <taxon>Panagrolaimomorpha</taxon>
        <taxon>Strongyloidoidea</taxon>
        <taxon>Steinernematidae</taxon>
        <taxon>Steinernema</taxon>
    </lineage>
</organism>
<sequence length="120" mass="13838">MSSQSIVKRSVVFAFSPRKEYPWPDRTGLEPSCLCPARCVKIQQMRIFFTANVELRNQMVVCQSSNPQQFSHCCKTWGIHMGLRQEKLTIFNKMSLNFFMDHAAGFFTPQSHYTCCANTC</sequence>
<accession>A0A4U8UZL3</accession>
<reference evidence="1 2" key="1">
    <citation type="journal article" date="2015" name="Genome Biol.">
        <title>Comparative genomics of Steinernema reveals deeply conserved gene regulatory networks.</title>
        <authorList>
            <person name="Dillman A.R."/>
            <person name="Macchietto M."/>
            <person name="Porter C.F."/>
            <person name="Rogers A."/>
            <person name="Williams B."/>
            <person name="Antoshechkin I."/>
            <person name="Lee M.M."/>
            <person name="Goodwin Z."/>
            <person name="Lu X."/>
            <person name="Lewis E.E."/>
            <person name="Goodrich-Blair H."/>
            <person name="Stock S.P."/>
            <person name="Adams B.J."/>
            <person name="Sternberg P.W."/>
            <person name="Mortazavi A."/>
        </authorList>
    </citation>
    <scope>NUCLEOTIDE SEQUENCE [LARGE SCALE GENOMIC DNA]</scope>
    <source>
        <strain evidence="1 2">ALL</strain>
    </source>
</reference>
<protein>
    <submittedName>
        <fullName evidence="1">Uncharacterized protein</fullName>
    </submittedName>
</protein>
<dbReference type="Proteomes" id="UP000298663">
    <property type="component" value="Chromosome X"/>
</dbReference>
<dbReference type="EMBL" id="CM016762">
    <property type="protein sequence ID" value="TMS37607.1"/>
    <property type="molecule type" value="Genomic_DNA"/>
</dbReference>
<proteinExistence type="predicted"/>
<dbReference type="AlphaFoldDB" id="A0A4U8UZL3"/>
<dbReference type="EMBL" id="AZBU02000001">
    <property type="protein sequence ID" value="TMS37607.1"/>
    <property type="molecule type" value="Genomic_DNA"/>
</dbReference>
<evidence type="ECO:0000313" key="1">
    <source>
        <dbReference type="EMBL" id="TMS37607.1"/>
    </source>
</evidence>
<reference evidence="1 2" key="2">
    <citation type="journal article" date="2019" name="G3 (Bethesda)">
        <title>Hybrid Assembly of the Genome of the Entomopathogenic Nematode Steinernema carpocapsae Identifies the X-Chromosome.</title>
        <authorList>
            <person name="Serra L."/>
            <person name="Macchietto M."/>
            <person name="Macias-Munoz A."/>
            <person name="McGill C.J."/>
            <person name="Rodriguez I.M."/>
            <person name="Rodriguez B."/>
            <person name="Murad R."/>
            <person name="Mortazavi A."/>
        </authorList>
    </citation>
    <scope>NUCLEOTIDE SEQUENCE [LARGE SCALE GENOMIC DNA]</scope>
    <source>
        <strain evidence="1 2">ALL</strain>
    </source>
</reference>